<reference evidence="1 2" key="1">
    <citation type="submission" date="2021-06" db="EMBL/GenBank/DDBJ databases">
        <title>Caerostris extrusa draft genome.</title>
        <authorList>
            <person name="Kono N."/>
            <person name="Arakawa K."/>
        </authorList>
    </citation>
    <scope>NUCLEOTIDE SEQUENCE [LARGE SCALE GENOMIC DNA]</scope>
</reference>
<keyword evidence="2" id="KW-1185">Reference proteome</keyword>
<organism evidence="1 2">
    <name type="scientific">Caerostris extrusa</name>
    <name type="common">Bark spider</name>
    <name type="synonym">Caerostris bankana</name>
    <dbReference type="NCBI Taxonomy" id="172846"/>
    <lineage>
        <taxon>Eukaryota</taxon>
        <taxon>Metazoa</taxon>
        <taxon>Ecdysozoa</taxon>
        <taxon>Arthropoda</taxon>
        <taxon>Chelicerata</taxon>
        <taxon>Arachnida</taxon>
        <taxon>Araneae</taxon>
        <taxon>Araneomorphae</taxon>
        <taxon>Entelegynae</taxon>
        <taxon>Araneoidea</taxon>
        <taxon>Araneidae</taxon>
        <taxon>Caerostris</taxon>
    </lineage>
</organism>
<sequence>MNTYHINRGIGEGRVMGFFDTDTNDTSDIINYFANRCHRAGEVCENKRHHASVRLSCYVLTRFELYGCNTEYNKIHREQPCRFERHRETPKNASLYASLQLKKKEK</sequence>
<evidence type="ECO:0000313" key="1">
    <source>
        <dbReference type="EMBL" id="GIX73321.1"/>
    </source>
</evidence>
<dbReference type="AlphaFoldDB" id="A0AAV4MLP1"/>
<name>A0AAV4MLP1_CAEEX</name>
<dbReference type="Proteomes" id="UP001054945">
    <property type="component" value="Unassembled WGS sequence"/>
</dbReference>
<comment type="caution">
    <text evidence="1">The sequence shown here is derived from an EMBL/GenBank/DDBJ whole genome shotgun (WGS) entry which is preliminary data.</text>
</comment>
<gene>
    <name evidence="1" type="ORF">CEXT_715691</name>
</gene>
<evidence type="ECO:0000313" key="2">
    <source>
        <dbReference type="Proteomes" id="UP001054945"/>
    </source>
</evidence>
<protein>
    <submittedName>
        <fullName evidence="1">Uncharacterized protein</fullName>
    </submittedName>
</protein>
<proteinExistence type="predicted"/>
<dbReference type="EMBL" id="BPLR01002400">
    <property type="protein sequence ID" value="GIX73321.1"/>
    <property type="molecule type" value="Genomic_DNA"/>
</dbReference>
<accession>A0AAV4MLP1</accession>